<dbReference type="PANTHER" id="PTHR12110:SF21">
    <property type="entry name" value="XYLOSE ISOMERASE-LIKE TIM BARREL DOMAIN-CONTAINING PROTEIN"/>
    <property type="match status" value="1"/>
</dbReference>
<dbReference type="SUPFAM" id="SSF51658">
    <property type="entry name" value="Xylose isomerase-like"/>
    <property type="match status" value="1"/>
</dbReference>
<protein>
    <submittedName>
        <fullName evidence="2">TIM barrel protein</fullName>
    </submittedName>
</protein>
<dbReference type="AlphaFoldDB" id="A0AA41FEE4"/>
<dbReference type="PANTHER" id="PTHR12110">
    <property type="entry name" value="HYDROXYPYRUVATE ISOMERASE"/>
    <property type="match status" value="1"/>
</dbReference>
<dbReference type="InterPro" id="IPR036237">
    <property type="entry name" value="Xyl_isomerase-like_sf"/>
</dbReference>
<name>A0AA41FEE4_9FIRM</name>
<dbReference type="Gene3D" id="3.20.20.150">
    <property type="entry name" value="Divalent-metal-dependent TIM barrel enzymes"/>
    <property type="match status" value="1"/>
</dbReference>
<evidence type="ECO:0000313" key="2">
    <source>
        <dbReference type="EMBL" id="MBT9809864.1"/>
    </source>
</evidence>
<feature type="domain" description="Xylose isomerase-like TIM barrel" evidence="1">
    <location>
        <begin position="20"/>
        <end position="250"/>
    </location>
</feature>
<accession>A0AA41FEE4</accession>
<reference evidence="2" key="1">
    <citation type="journal article" date="2021" name="Gut Microbes">
        <title>A synthetic consortium of 100 gut commensals modulates the composition and function in a colon model of the microbiome of elderly subjects.</title>
        <authorList>
            <person name="Perez M."/>
            <person name="Ntemiri A."/>
            <person name="Tan H."/>
            <person name="Harris H.M.B."/>
            <person name="Roager H.M."/>
            <person name="Ribiere C."/>
            <person name="O'Toole P.W."/>
        </authorList>
    </citation>
    <scope>NUCLEOTIDE SEQUENCE</scope>
    <source>
        <strain evidence="2">MCC335</strain>
    </source>
</reference>
<evidence type="ECO:0000313" key="3">
    <source>
        <dbReference type="Proteomes" id="UP000708338"/>
    </source>
</evidence>
<proteinExistence type="predicted"/>
<dbReference type="RefSeq" id="WP_117450821.1">
    <property type="nucleotide sequence ID" value="NZ_CABJDD010000003.1"/>
</dbReference>
<evidence type="ECO:0000259" key="1">
    <source>
        <dbReference type="Pfam" id="PF01261"/>
    </source>
</evidence>
<dbReference type="InterPro" id="IPR013022">
    <property type="entry name" value="Xyl_isomerase-like_TIM-brl"/>
</dbReference>
<organism evidence="2 3">
    <name type="scientific">Enterocloster citroniae</name>
    <dbReference type="NCBI Taxonomy" id="358743"/>
    <lineage>
        <taxon>Bacteria</taxon>
        <taxon>Bacillati</taxon>
        <taxon>Bacillota</taxon>
        <taxon>Clostridia</taxon>
        <taxon>Lachnospirales</taxon>
        <taxon>Lachnospiraceae</taxon>
        <taxon>Enterocloster</taxon>
    </lineage>
</organism>
<sequence length="269" mass="30224">MKLAFSSLSCPSCNVDELIRMARKYGYDGVELRTLENTINLWELEDFSPSMLPATCEKFRLAGLQVLVVGTSISFAKTDPGNKEKQLDLLKKFSLIARGLDCPYLRVFGGPIPEGQTYGEVLSRDIEGYREAISIAEYYGVKLLFETHDDFSTSTAMLPLLEGTGGKAGVIWDILHPYRFGESMETTCKHLIPYVCHVHIKDSAVYSKDGFDIALPGQGRVPIPLAVSLLKEAGYEGYLCFEWEKHWHPDIANADISLPHYVQYMREIL</sequence>
<gene>
    <name evidence="2" type="ORF">GPL26_09450</name>
</gene>
<comment type="caution">
    <text evidence="2">The sequence shown here is derived from an EMBL/GenBank/DDBJ whole genome shotgun (WGS) entry which is preliminary data.</text>
</comment>
<dbReference type="InterPro" id="IPR050312">
    <property type="entry name" value="IolE/XylAMocC-like"/>
</dbReference>
<dbReference type="Proteomes" id="UP000708338">
    <property type="component" value="Unassembled WGS sequence"/>
</dbReference>
<dbReference type="EMBL" id="WQPS01000012">
    <property type="protein sequence ID" value="MBT9809864.1"/>
    <property type="molecule type" value="Genomic_DNA"/>
</dbReference>
<dbReference type="Pfam" id="PF01261">
    <property type="entry name" value="AP_endonuc_2"/>
    <property type="match status" value="1"/>
</dbReference>